<dbReference type="EMBL" id="ACKP02000002">
    <property type="protein sequence ID" value="EEX78500.1"/>
    <property type="molecule type" value="Genomic_DNA"/>
</dbReference>
<dbReference type="Proteomes" id="UP000003505">
    <property type="component" value="Unassembled WGS sequence"/>
</dbReference>
<comment type="caution">
    <text evidence="1">The sequence shown here is derived from an EMBL/GenBank/DDBJ whole genome shotgun (WGS) entry which is preliminary data.</text>
</comment>
<proteinExistence type="predicted"/>
<dbReference type="AlphaFoldDB" id="C9LRN4"/>
<name>C9LRN4_SELS3</name>
<accession>C9LRN4</accession>
<evidence type="ECO:0000313" key="1">
    <source>
        <dbReference type="EMBL" id="EEX78500.1"/>
    </source>
</evidence>
<gene>
    <name evidence="1" type="ORF">SELSPUOL_00101</name>
</gene>
<organism evidence="1 2">
    <name type="scientific">Selenomonas sputigena (strain ATCC 35185 / DSM 20758 / CCUG 44933 / VPI D19B-28)</name>
    <dbReference type="NCBI Taxonomy" id="546271"/>
    <lineage>
        <taxon>Bacteria</taxon>
        <taxon>Bacillati</taxon>
        <taxon>Bacillota</taxon>
        <taxon>Negativicutes</taxon>
        <taxon>Selenomonadales</taxon>
        <taxon>Selenomonadaceae</taxon>
        <taxon>Selenomonas</taxon>
    </lineage>
</organism>
<protein>
    <submittedName>
        <fullName evidence="1">Uncharacterized protein</fullName>
    </submittedName>
</protein>
<evidence type="ECO:0000313" key="2">
    <source>
        <dbReference type="Proteomes" id="UP000003505"/>
    </source>
</evidence>
<reference evidence="1 2" key="1">
    <citation type="submission" date="2009-09" db="EMBL/GenBank/DDBJ databases">
        <authorList>
            <person name="Weinstock G."/>
            <person name="Sodergren E."/>
            <person name="Clifton S."/>
            <person name="Fulton L."/>
            <person name="Fulton B."/>
            <person name="Courtney L."/>
            <person name="Fronick C."/>
            <person name="Harrison M."/>
            <person name="Strong C."/>
            <person name="Farmer C."/>
            <person name="Delahaunty K."/>
            <person name="Markovic C."/>
            <person name="Hall O."/>
            <person name="Minx P."/>
            <person name="Tomlinson C."/>
            <person name="Mitreva M."/>
            <person name="Nelson J."/>
            <person name="Hou S."/>
            <person name="Wollam A."/>
            <person name="Pepin K.H."/>
            <person name="Johnson M."/>
            <person name="Bhonagiri V."/>
            <person name="Nash W.E."/>
            <person name="Warren W."/>
            <person name="Chinwalla A."/>
            <person name="Mardis E.R."/>
            <person name="Wilson R.K."/>
        </authorList>
    </citation>
    <scope>NUCLEOTIDE SEQUENCE [LARGE SCALE GENOMIC DNA]</scope>
    <source>
        <strain evidence="2">ATCC 35185 / DSM 20758 / VPI D19B-28</strain>
    </source>
</reference>
<sequence>MRGGCKICILALFRLKEALAKLSPWICADGRGVKMGAVFVRAFRRGGAR</sequence>